<sequence>MHTKVKNISIVILKTKNSVKNELYVLIDFLGLTSPKAMLLKKIRTLKQRTLFFDKVLLWMIIFS</sequence>
<dbReference type="Proteomes" id="UP000239068">
    <property type="component" value="Unassembled WGS sequence"/>
</dbReference>
<dbReference type="AlphaFoldDB" id="A0A2S7WYL4"/>
<reference evidence="1 2" key="1">
    <citation type="submission" date="2016-12" db="EMBL/GenBank/DDBJ databases">
        <title>Trade-off between light-utilization and light-protection in marine flavobacteria.</title>
        <authorList>
            <person name="Kumagai Y."/>
            <person name="Yoshizawa S."/>
            <person name="Kogure K."/>
            <person name="Iwasaki W."/>
        </authorList>
    </citation>
    <scope>NUCLEOTIDE SEQUENCE [LARGE SCALE GENOMIC DNA]</scope>
    <source>
        <strain evidence="1 2">ATCC 43844</strain>
    </source>
</reference>
<gene>
    <name evidence="1" type="ORF">BTO16_07940</name>
</gene>
<proteinExistence type="predicted"/>
<dbReference type="EMBL" id="MSCM01000001">
    <property type="protein sequence ID" value="PQJ82511.1"/>
    <property type="molecule type" value="Genomic_DNA"/>
</dbReference>
<keyword evidence="2" id="KW-1185">Reference proteome</keyword>
<name>A0A2S7WYL4_9FLAO</name>
<comment type="caution">
    <text evidence="1">The sequence shown here is derived from an EMBL/GenBank/DDBJ whole genome shotgun (WGS) entry which is preliminary data.</text>
</comment>
<protein>
    <submittedName>
        <fullName evidence="1">Uncharacterized protein</fullName>
    </submittedName>
</protein>
<organism evidence="1 2">
    <name type="scientific">Polaribacter glomeratus</name>
    <dbReference type="NCBI Taxonomy" id="102"/>
    <lineage>
        <taxon>Bacteria</taxon>
        <taxon>Pseudomonadati</taxon>
        <taxon>Bacteroidota</taxon>
        <taxon>Flavobacteriia</taxon>
        <taxon>Flavobacteriales</taxon>
        <taxon>Flavobacteriaceae</taxon>
    </lineage>
</organism>
<evidence type="ECO:0000313" key="1">
    <source>
        <dbReference type="EMBL" id="PQJ82511.1"/>
    </source>
</evidence>
<accession>A0A2S7WYL4</accession>
<evidence type="ECO:0000313" key="2">
    <source>
        <dbReference type="Proteomes" id="UP000239068"/>
    </source>
</evidence>